<dbReference type="Proteomes" id="UP000694570">
    <property type="component" value="Unplaced"/>
</dbReference>
<dbReference type="OrthoDB" id="9899510at2759"/>
<dbReference type="Proteomes" id="UP000694571">
    <property type="component" value="Unplaced"/>
</dbReference>
<accession>A0A8D1ETN5</accession>
<dbReference type="RefSeq" id="XP_005658627.2">
    <property type="nucleotide sequence ID" value="XM_005658570.3"/>
</dbReference>
<evidence type="ECO:0000313" key="3">
    <source>
        <dbReference type="Ensembl" id="ENSSSCP00070015413.1"/>
    </source>
</evidence>
<dbReference type="PANTHER" id="PTHR36129:SF1">
    <property type="entry name" value="ORGANIC SOLUTE TRANSPORTER SUBUNIT BETA"/>
    <property type="match status" value="1"/>
</dbReference>
<proteinExistence type="predicted"/>
<evidence type="ECO:0000256" key="1">
    <source>
        <dbReference type="SAM" id="Phobius"/>
    </source>
</evidence>
<dbReference type="InterPro" id="IPR029387">
    <property type="entry name" value="OSTbeta"/>
</dbReference>
<dbReference type="Ensembl" id="ENSSSCT00070018546.1">
    <property type="protein sequence ID" value="ENSSSCP00070015413.1"/>
    <property type="gene ID" value="ENSSSCG00070009557.1"/>
</dbReference>
<organism evidence="2 5">
    <name type="scientific">Sus scrofa</name>
    <name type="common">Pig</name>
    <dbReference type="NCBI Taxonomy" id="9823"/>
    <lineage>
        <taxon>Eukaryota</taxon>
        <taxon>Metazoa</taxon>
        <taxon>Chordata</taxon>
        <taxon>Craniata</taxon>
        <taxon>Vertebrata</taxon>
        <taxon>Euteleostomi</taxon>
        <taxon>Mammalia</taxon>
        <taxon>Eutheria</taxon>
        <taxon>Laurasiatheria</taxon>
        <taxon>Artiodactyla</taxon>
        <taxon>Suina</taxon>
        <taxon>Suidae</taxon>
        <taxon>Sus</taxon>
    </lineage>
</organism>
<dbReference type="Proteomes" id="UP000314985">
    <property type="component" value="Chromosome 1"/>
</dbReference>
<reference evidence="2" key="2">
    <citation type="submission" date="2025-05" db="UniProtKB">
        <authorList>
            <consortium name="Ensembl"/>
        </authorList>
    </citation>
    <scope>IDENTIFICATION</scope>
</reference>
<dbReference type="Proteomes" id="UP000694725">
    <property type="component" value="Unplaced"/>
</dbReference>
<dbReference type="Ensembl" id="ENSSSCT00065047581.1">
    <property type="protein sequence ID" value="ENSSSCP00065020498.1"/>
    <property type="gene ID" value="ENSSSCG00065034958.1"/>
</dbReference>
<dbReference type="Ensembl" id="ENSSSCT00060066750.1">
    <property type="protein sequence ID" value="ENSSSCP00060028568.1"/>
    <property type="gene ID" value="ENSSSCG00060049163.1"/>
</dbReference>
<dbReference type="Ensembl" id="ENSSSCT00015107327.1">
    <property type="protein sequence ID" value="ENSSSCP00015045338.1"/>
    <property type="gene ID" value="ENSSSCG00015079147.1"/>
</dbReference>
<evidence type="ECO:0000313" key="4">
    <source>
        <dbReference type="Proteomes" id="UP000314985"/>
    </source>
</evidence>
<dbReference type="Pfam" id="PF15048">
    <property type="entry name" value="OSTbeta"/>
    <property type="match status" value="1"/>
</dbReference>
<dbReference type="KEGG" id="ssc:100525144"/>
<dbReference type="Ensembl" id="ENSSSCT00055052023.1">
    <property type="protein sequence ID" value="ENSSSCP00055041564.1"/>
    <property type="gene ID" value="ENSSSCG00055026333.1"/>
</dbReference>
<dbReference type="Proteomes" id="UP000694726">
    <property type="component" value="Unplaced"/>
</dbReference>
<dbReference type="Ensembl" id="ENSSSCT00035095243.1">
    <property type="protein sequence ID" value="ENSSSCP00035040054.1"/>
    <property type="gene ID" value="ENSSSCG00035070487.1"/>
</dbReference>
<evidence type="ECO:0000313" key="5">
    <source>
        <dbReference type="Proteomes" id="UP000694722"/>
    </source>
</evidence>
<dbReference type="Proteomes" id="UP000694724">
    <property type="component" value="Unplaced"/>
</dbReference>
<dbReference type="GeneID" id="100525144"/>
<keyword evidence="1" id="KW-0472">Membrane</keyword>
<keyword evidence="1" id="KW-0812">Transmembrane</keyword>
<dbReference type="GO" id="GO:0015721">
    <property type="term" value="P:bile acid and bile salt transport"/>
    <property type="evidence" value="ECO:0007669"/>
    <property type="project" value="InterPro"/>
</dbReference>
<feature type="transmembrane region" description="Helical" evidence="1">
    <location>
        <begin position="36"/>
        <end position="56"/>
    </location>
</feature>
<dbReference type="CTD" id="123264"/>
<dbReference type="GO" id="GO:0022857">
    <property type="term" value="F:transmembrane transporter activity"/>
    <property type="evidence" value="ECO:0007669"/>
    <property type="project" value="InterPro"/>
</dbReference>
<dbReference type="Proteomes" id="UP000694723">
    <property type="component" value="Unplaced"/>
</dbReference>
<dbReference type="Proteomes" id="UP000694728">
    <property type="component" value="Unplaced"/>
</dbReference>
<dbReference type="Proteomes" id="UP000694727">
    <property type="component" value="Unplaced"/>
</dbReference>
<evidence type="ECO:0000313" key="2">
    <source>
        <dbReference type="Ensembl" id="ENSSSCP00040027688.1"/>
    </source>
</evidence>
<sequence length="131" mass="14643">MDFSEDVTGAPPGTLVPQELLEEMLWFYRVEDATPWNASMLALVAVVVVISFVLLGRSIQANRNPKTLPSEKQHPEALYLAEVGAKENDNLTILRETLLSEKPNLAQVEMELKDRDVPHGFLLADPRESES</sequence>
<dbReference type="AlphaFoldDB" id="A0A8D1ETN5"/>
<dbReference type="GO" id="GO:0046982">
    <property type="term" value="F:protein heterodimerization activity"/>
    <property type="evidence" value="ECO:0007669"/>
    <property type="project" value="InterPro"/>
</dbReference>
<dbReference type="PANTHER" id="PTHR36129">
    <property type="entry name" value="ORGANIC SOLUTE TRANSPORTER SUBUNIT BETA-RELATED"/>
    <property type="match status" value="1"/>
</dbReference>
<dbReference type="Ensembl" id="ENSSSCT00050048276.1">
    <property type="protein sequence ID" value="ENSSSCP00050020088.1"/>
    <property type="gene ID" value="ENSSSCG00050035908.1"/>
</dbReference>
<dbReference type="RefSeq" id="XP_003121764.3">
    <property type="nucleotide sequence ID" value="XM_003121716.5"/>
</dbReference>
<keyword evidence="1" id="KW-1133">Transmembrane helix</keyword>
<reference evidence="3 4" key="1">
    <citation type="submission" date="2017-08" db="EMBL/GenBank/DDBJ databases">
        <title>USMARCv1.0.</title>
        <authorList>
            <person name="Hannum G.I."/>
            <person name="Koren S."/>
            <person name="Schroeder S.G."/>
            <person name="Chin S.C."/>
            <person name="Nonneman D.J."/>
            <person name="Becker S.A."/>
            <person name="Rosen B.D."/>
            <person name="Bickhart D.M."/>
            <person name="Putnam N.H."/>
            <person name="Green R.E."/>
            <person name="Tuggle C.K."/>
            <person name="Liu H."/>
            <person name="Rohrer G.A."/>
            <person name="Warr A."/>
            <person name="Hall R."/>
            <person name="Kim K."/>
            <person name="Hume D.A."/>
            <person name="Talbot R."/>
            <person name="Chow W."/>
            <person name="Howe K."/>
            <person name="Schwartz A.S."/>
            <person name="Watson M."/>
            <person name="Archibald A.L."/>
            <person name="Phillippy A.M."/>
            <person name="Smith T.P.L."/>
        </authorList>
    </citation>
    <scope>NUCLEOTIDE SEQUENCE [LARGE SCALE GENOMIC DNA]</scope>
</reference>
<dbReference type="Ensembl" id="ENSSSCT00030071934.1">
    <property type="protein sequence ID" value="ENSSSCP00030032798.1"/>
    <property type="gene ID" value="ENSSSCG00030051632.1"/>
</dbReference>
<gene>
    <name evidence="2" type="primary">SLC51B</name>
</gene>
<dbReference type="GO" id="GO:0016323">
    <property type="term" value="C:basolateral plasma membrane"/>
    <property type="evidence" value="ECO:0007669"/>
    <property type="project" value="Ensembl"/>
</dbReference>
<dbReference type="Proteomes" id="UP000694722">
    <property type="component" value="Unplaced"/>
</dbReference>
<name>A0A8D1ETN5_PIG</name>
<dbReference type="Ensembl" id="ENSSSCT00025022366.1">
    <property type="protein sequence ID" value="ENSSSCP00025009251.1"/>
    <property type="gene ID" value="ENSSSCG00025016625.1"/>
</dbReference>
<protein>
    <submittedName>
        <fullName evidence="2">SLC51 subunit beta</fullName>
    </submittedName>
</protein>
<dbReference type="GO" id="GO:0032782">
    <property type="term" value="P:bile acid secretion"/>
    <property type="evidence" value="ECO:0007669"/>
    <property type="project" value="Ensembl"/>
</dbReference>
<dbReference type="Ensembl" id="ENSSSCT00040065401.1">
    <property type="protein sequence ID" value="ENSSSCP00040027688.1"/>
    <property type="gene ID" value="ENSSSCG00040048526.1"/>
</dbReference>
<dbReference type="Proteomes" id="UP000694720">
    <property type="component" value="Unplaced"/>
</dbReference>
<dbReference type="Ensembl" id="ENSSSCT00045010242.1">
    <property type="protein sequence ID" value="ENSSSCP00045006960.1"/>
    <property type="gene ID" value="ENSSSCG00045006182.1"/>
</dbReference>
<dbReference type="OMA" id="EMLWVFR"/>
<dbReference type="InterPro" id="IPR052678">
    <property type="entry name" value="OST-beta_subunit"/>
</dbReference>
<dbReference type="Ensembl" id="ENSSSCT00070018555.1">
    <property type="protein sequence ID" value="ENSSSCP00070015421.1"/>
    <property type="gene ID" value="ENSSSCG00070009557.1"/>
</dbReference>